<evidence type="ECO:0000313" key="2">
    <source>
        <dbReference type="Proteomes" id="UP001162501"/>
    </source>
</evidence>
<gene>
    <name evidence="1" type="ORF">MRATA1EN22A_LOCUS20848</name>
</gene>
<reference evidence="1" key="1">
    <citation type="submission" date="2023-05" db="EMBL/GenBank/DDBJ databases">
        <authorList>
            <consortium name="ELIXIR-Norway"/>
        </authorList>
    </citation>
    <scope>NUCLEOTIDE SEQUENCE</scope>
</reference>
<sequence>MWELHRAAPGSAPPPPPPLRFVLFFDSPRASKALALSRHAHSHTRTHERAPAKASRATRARAHPEKEDGGQKRRKKGEGASHKRQLRELGPRAAREEAAAAAAAPTPTSGSICIPALGNWGEQTTGRRAESGSERGRAGAVQPACGGRSRGPSRAQNEPRASERREPKRGLAPGEGVARGKTRIWSARGLHLAARQTLGGGNERAATEVFLSGGTYGRLTFKLTRKDHLTFSETH</sequence>
<dbReference type="Proteomes" id="UP001162501">
    <property type="component" value="Chromosome 32"/>
</dbReference>
<dbReference type="EMBL" id="OX596116">
    <property type="protein sequence ID" value="CAN0477975.1"/>
    <property type="molecule type" value="Genomic_DNA"/>
</dbReference>
<reference evidence="1" key="2">
    <citation type="submission" date="2025-03" db="EMBL/GenBank/DDBJ databases">
        <authorList>
            <consortium name="ELIXIR-Norway"/>
            <consortium name="Elixir Norway"/>
        </authorList>
    </citation>
    <scope>NUCLEOTIDE SEQUENCE</scope>
</reference>
<evidence type="ECO:0000313" key="1">
    <source>
        <dbReference type="EMBL" id="CAN0477975.1"/>
    </source>
</evidence>
<protein>
    <submittedName>
        <fullName evidence="1">Uncharacterized protein</fullName>
    </submittedName>
</protein>
<organism evidence="1 2">
    <name type="scientific">Rangifer tarandus platyrhynchus</name>
    <name type="common">Svalbard reindeer</name>
    <dbReference type="NCBI Taxonomy" id="3082113"/>
    <lineage>
        <taxon>Eukaryota</taxon>
        <taxon>Metazoa</taxon>
        <taxon>Chordata</taxon>
        <taxon>Craniata</taxon>
        <taxon>Vertebrata</taxon>
        <taxon>Euteleostomi</taxon>
        <taxon>Mammalia</taxon>
        <taxon>Eutheria</taxon>
        <taxon>Laurasiatheria</taxon>
        <taxon>Artiodactyla</taxon>
        <taxon>Ruminantia</taxon>
        <taxon>Pecora</taxon>
        <taxon>Cervidae</taxon>
        <taxon>Odocoileinae</taxon>
        <taxon>Rangifer</taxon>
    </lineage>
</organism>
<accession>A0AC59ZNV6</accession>
<name>A0AC59ZNV6_RANTA</name>
<proteinExistence type="predicted"/>